<evidence type="ECO:0000256" key="4">
    <source>
        <dbReference type="ARBA" id="ARBA00022679"/>
    </source>
</evidence>
<feature type="domain" description="Aminotransferase class I/classII large" evidence="6">
    <location>
        <begin position="3"/>
        <end position="357"/>
    </location>
</feature>
<keyword evidence="4" id="KW-0808">Transferase</keyword>
<dbReference type="Gene3D" id="3.90.1150.10">
    <property type="entry name" value="Aspartate Aminotransferase, domain 1"/>
    <property type="match status" value="1"/>
</dbReference>
<dbReference type="EMBL" id="CP110500">
    <property type="protein sequence ID" value="WDI79304.1"/>
    <property type="molecule type" value="Genomic_DNA"/>
</dbReference>
<dbReference type="Proteomes" id="UP001222373">
    <property type="component" value="Chromosome"/>
</dbReference>
<dbReference type="SUPFAM" id="SSF53383">
    <property type="entry name" value="PLP-dependent transferases"/>
    <property type="match status" value="1"/>
</dbReference>
<evidence type="ECO:0000256" key="2">
    <source>
        <dbReference type="ARBA" id="ARBA00007441"/>
    </source>
</evidence>
<accession>A0AAX3N9W5</accession>
<sequence>MKILLGLGEPKKKFVYFKKKKILKKMQDLNQYPLICGKKKFKKVILKWINKRNNIFCKKSFTKNIIPSLGNKEAIYTILNLIYKKKKKTSVISPDPYYPSYIIPKLFFNKKIIFIYSKNRKSFMKNFRKIKKFKKILVMFICSPNNPLGYCLSKKNWIEIVKKSIKENFFIISDECYSEIYLNKKPISCIKIIEKYFNSYYNNVFIINSLSKTSSVPGLRSGFIFSSKKNIKKLNYIRSYNGANLSNFNQYLSSKLWLDFERTKKIRNRYRKIFFYSKKILNKKKINYTVPDGGFCIWLDIKKTNLDSNKFCKKIKKKYNIVIYPGSKFSNNKKNFYKIRISLVESKKKCIYALKKISNFIHEQIKNKNK</sequence>
<name>A0AAX3N9W5_9PROT</name>
<evidence type="ECO:0000256" key="1">
    <source>
        <dbReference type="ARBA" id="ARBA00001933"/>
    </source>
</evidence>
<dbReference type="Pfam" id="PF00155">
    <property type="entry name" value="Aminotran_1_2"/>
    <property type="match status" value="1"/>
</dbReference>
<evidence type="ECO:0000313" key="8">
    <source>
        <dbReference type="Proteomes" id="UP001222373"/>
    </source>
</evidence>
<protein>
    <submittedName>
        <fullName evidence="7">Pyridoxal phosphate-dependent aminotransferase</fullName>
    </submittedName>
</protein>
<evidence type="ECO:0000256" key="5">
    <source>
        <dbReference type="ARBA" id="ARBA00022898"/>
    </source>
</evidence>
<comment type="similarity">
    <text evidence="2">Belongs to the class-I pyridoxal-phosphate-dependent aminotransferase family.</text>
</comment>
<dbReference type="AlphaFoldDB" id="A0AAX3N9W5"/>
<keyword evidence="3 7" id="KW-0032">Aminotransferase</keyword>
<proteinExistence type="inferred from homology"/>
<organism evidence="7 8">
    <name type="scientific">Candidatus Vidania fulgoroideorum</name>
    <dbReference type="NCBI Taxonomy" id="881286"/>
    <lineage>
        <taxon>Bacteria</taxon>
        <taxon>Pseudomonadati</taxon>
        <taxon>Pseudomonadota</taxon>
        <taxon>Betaproteobacteria</taxon>
        <taxon>Candidatus Vidania</taxon>
    </lineage>
</organism>
<dbReference type="GO" id="GO:0006520">
    <property type="term" value="P:amino acid metabolic process"/>
    <property type="evidence" value="ECO:0007669"/>
    <property type="project" value="InterPro"/>
</dbReference>
<dbReference type="Gene3D" id="3.40.640.10">
    <property type="entry name" value="Type I PLP-dependent aspartate aminotransferase-like (Major domain)"/>
    <property type="match status" value="1"/>
</dbReference>
<reference evidence="7" key="1">
    <citation type="submission" date="2022-11" db="EMBL/GenBank/DDBJ databases">
        <title>Genomic comparisons reveal selection pressure and functional variation between nutritional endosymbionts of cave-adapted and epigean Hawaiian planthoppers.</title>
        <authorList>
            <person name="Gossett J.M."/>
            <person name="Porter M.L."/>
            <person name="Vasquez Y."/>
            <person name="Bennett G.M."/>
            <person name="Chong R.A."/>
        </authorList>
    </citation>
    <scope>NUCLEOTIDE SEQUENCE</scope>
    <source>
        <strain evidence="7">OPOL2</strain>
    </source>
</reference>
<dbReference type="InterPro" id="IPR015422">
    <property type="entry name" value="PyrdxlP-dep_Trfase_small"/>
</dbReference>
<keyword evidence="5" id="KW-0663">Pyridoxal phosphate</keyword>
<evidence type="ECO:0000256" key="3">
    <source>
        <dbReference type="ARBA" id="ARBA00022576"/>
    </source>
</evidence>
<dbReference type="InterPro" id="IPR015421">
    <property type="entry name" value="PyrdxlP-dep_Trfase_major"/>
</dbReference>
<dbReference type="InterPro" id="IPR004839">
    <property type="entry name" value="Aminotransferase_I/II_large"/>
</dbReference>
<dbReference type="InterPro" id="IPR050596">
    <property type="entry name" value="AspAT/PAT-like"/>
</dbReference>
<dbReference type="GO" id="GO:0030170">
    <property type="term" value="F:pyridoxal phosphate binding"/>
    <property type="evidence" value="ECO:0007669"/>
    <property type="project" value="InterPro"/>
</dbReference>
<comment type="cofactor">
    <cofactor evidence="1">
        <name>pyridoxal 5'-phosphate</name>
        <dbReference type="ChEBI" id="CHEBI:597326"/>
    </cofactor>
</comment>
<gene>
    <name evidence="7" type="ORF">ONB67_00355</name>
</gene>
<dbReference type="InterPro" id="IPR015424">
    <property type="entry name" value="PyrdxlP-dep_Trfase"/>
</dbReference>
<evidence type="ECO:0000259" key="6">
    <source>
        <dbReference type="Pfam" id="PF00155"/>
    </source>
</evidence>
<evidence type="ECO:0000313" key="7">
    <source>
        <dbReference type="EMBL" id="WDI79304.1"/>
    </source>
</evidence>
<dbReference type="PANTHER" id="PTHR46383">
    <property type="entry name" value="ASPARTATE AMINOTRANSFERASE"/>
    <property type="match status" value="1"/>
</dbReference>
<dbReference type="GO" id="GO:0008483">
    <property type="term" value="F:transaminase activity"/>
    <property type="evidence" value="ECO:0007669"/>
    <property type="project" value="UniProtKB-KW"/>
</dbReference>
<dbReference type="CDD" id="cd00609">
    <property type="entry name" value="AAT_like"/>
    <property type="match status" value="1"/>
</dbReference>
<dbReference type="PANTHER" id="PTHR46383:SF1">
    <property type="entry name" value="ASPARTATE AMINOTRANSFERASE"/>
    <property type="match status" value="1"/>
</dbReference>